<dbReference type="EMBL" id="CP021416">
    <property type="protein sequence ID" value="ARU47569.1"/>
    <property type="molecule type" value="Genomic_DNA"/>
</dbReference>
<name>A0A1Y0HHI3_9BACT</name>
<accession>A0A1Y0HHI3</accession>
<sequence length="165" mass="20118">MKDDEIYTQLFQFSRPTFFKWKREKVPVMQLISKYFLKEDLEEFLQKGFISKFEKFEDYHLDPVFEDYVIQNLKRINRLDRSIFNIIFPTPEFITRHLKQLEEQDLNNLTVKNAKERFKAFLLSVKLSKIWDTEAKRKTVIQAVDSHFSDIEIYLIMKYPEKFIS</sequence>
<evidence type="ECO:0000313" key="1">
    <source>
        <dbReference type="EMBL" id="ARU47569.1"/>
    </source>
</evidence>
<gene>
    <name evidence="1" type="ORF">Sdiek1_0387</name>
</gene>
<evidence type="ECO:0000313" key="2">
    <source>
        <dbReference type="Proteomes" id="UP000196005"/>
    </source>
</evidence>
<dbReference type="OrthoDB" id="5349376at2"/>
<protein>
    <submittedName>
        <fullName evidence="1">Uncharacterized protein</fullName>
    </submittedName>
</protein>
<dbReference type="RefSeq" id="WP_087437648.1">
    <property type="nucleotide sequence ID" value="NZ_CP021416.1"/>
</dbReference>
<proteinExistence type="predicted"/>
<reference evidence="2" key="1">
    <citation type="submission" date="2017-05" db="EMBL/GenBank/DDBJ databases">
        <title>Dechlorination kinetics govern the competition between two new strains of the genus Sulfurospirillum.</title>
        <authorList>
            <person name="Buttet G.F."/>
            <person name="Murray A.M."/>
            <person name="Goris T."/>
            <person name="Burion M."/>
            <person name="Lin B."/>
            <person name="Rolle M."/>
            <person name="Maillard J."/>
        </authorList>
    </citation>
    <scope>NUCLEOTIDE SEQUENCE [LARGE SCALE GENOMIC DNA]</scope>
    <source>
        <strain evidence="2">SL2-1</strain>
    </source>
</reference>
<keyword evidence="2" id="KW-1185">Reference proteome</keyword>
<organism evidence="1 2">
    <name type="scientific">Sulfurospirillum diekertiae</name>
    <dbReference type="NCBI Taxonomy" id="1854492"/>
    <lineage>
        <taxon>Bacteria</taxon>
        <taxon>Pseudomonadati</taxon>
        <taxon>Campylobacterota</taxon>
        <taxon>Epsilonproteobacteria</taxon>
        <taxon>Campylobacterales</taxon>
        <taxon>Sulfurospirillaceae</taxon>
        <taxon>Sulfurospirillum</taxon>
    </lineage>
</organism>
<dbReference type="AlphaFoldDB" id="A0A1Y0HHI3"/>
<dbReference type="KEGG" id="suls:Sdiek1_0387"/>
<dbReference type="Proteomes" id="UP000196005">
    <property type="component" value="Chromosome"/>
</dbReference>